<organism evidence="1">
    <name type="scientific">Bos taurus</name>
    <name type="common">Bovine</name>
    <dbReference type="NCBI Taxonomy" id="9913"/>
    <lineage>
        <taxon>Eukaryota</taxon>
        <taxon>Metazoa</taxon>
        <taxon>Chordata</taxon>
        <taxon>Craniata</taxon>
        <taxon>Vertebrata</taxon>
        <taxon>Euteleostomi</taxon>
        <taxon>Mammalia</taxon>
        <taxon>Eutheria</taxon>
        <taxon>Laurasiatheria</taxon>
        <taxon>Artiodactyla</taxon>
        <taxon>Ruminantia</taxon>
        <taxon>Pecora</taxon>
        <taxon>Bovidae</taxon>
        <taxon>Bovinae</taxon>
        <taxon>Bos</taxon>
    </lineage>
</organism>
<dbReference type="EMBL" id="EU998979">
    <property type="protein sequence ID" value="ACH79980.1"/>
    <property type="molecule type" value="mRNA"/>
</dbReference>
<accession>B5TM85</accession>
<keyword evidence="3" id="KW-1185">Reference proteome</keyword>
<dbReference type="Bgee" id="ENSBTAG00000049013">
    <property type="expression patterns" value="Expressed in corpus epididymis and 17 other cell types or tissues"/>
</dbReference>
<evidence type="ECO:0000313" key="3">
    <source>
        <dbReference type="Proteomes" id="UP000009136"/>
    </source>
</evidence>
<proteinExistence type="evidence at transcript level"/>
<evidence type="ECO:0000313" key="2">
    <source>
        <dbReference type="Ensembl" id="ENSBTAP00000060238.1"/>
    </source>
</evidence>
<name>B5TM85_BOVIN</name>
<protein>
    <submittedName>
        <fullName evidence="1">Hypothetical LOC100190916 protein</fullName>
    </submittedName>
</protein>
<dbReference type="Proteomes" id="UP000009136">
    <property type="component" value="Chromosome 12"/>
</dbReference>
<dbReference type="Ensembl" id="ENSBTAT00000086233.1">
    <property type="protein sequence ID" value="ENSBTAP00000060238.1"/>
    <property type="gene ID" value="ENSBTAG00000049013.1"/>
</dbReference>
<reference evidence="1" key="1">
    <citation type="journal article" date="2007" name="BMC Genomics">
        <title>Discovery and characterization of 91 novel transcripts expressed in cattle placenta.</title>
        <authorList>
            <person name="Kumar C.G."/>
            <person name="Larson J.H."/>
            <person name="Band M.R."/>
            <person name="Lewin H.A."/>
        </authorList>
    </citation>
    <scope>NUCLEOTIDE SEQUENCE</scope>
    <source>
        <tissue evidence="1">Placenta</tissue>
    </source>
</reference>
<reference evidence="1" key="2">
    <citation type="submission" date="2008-08" db="EMBL/GenBank/DDBJ databases">
        <authorList>
            <person name="Kumar C.G."/>
            <person name="Larson J.H."/>
            <person name="Band M.R."/>
            <person name="Lewin H.A."/>
        </authorList>
    </citation>
    <scope>NUCLEOTIDE SEQUENCE</scope>
    <source>
        <tissue evidence="1">Placenta</tissue>
    </source>
</reference>
<dbReference type="VEuPathDB" id="HostDB:ENSBTAG00000049013"/>
<reference evidence="2 3" key="3">
    <citation type="submission" date="2018-03" db="EMBL/GenBank/DDBJ databases">
        <title>ARS-UCD1.2.</title>
        <authorList>
            <person name="Rosen B.D."/>
            <person name="Bickhart D.M."/>
            <person name="Koren S."/>
            <person name="Schnabel R.D."/>
            <person name="Hall R."/>
            <person name="Zimin A."/>
            <person name="Dreischer C."/>
            <person name="Schultheiss S."/>
            <person name="Schroeder S.G."/>
            <person name="Elsik C.G."/>
            <person name="Couldrey C."/>
            <person name="Liu G.E."/>
            <person name="Van Tassell C.P."/>
            <person name="Phillippy A.M."/>
            <person name="Smith T.P.L."/>
            <person name="Medrano J.F."/>
        </authorList>
    </citation>
    <scope>NUCLEOTIDE SEQUENCE [LARGE SCALE GENOMIC DNA]</scope>
    <source>
        <strain evidence="2 3">Hereford</strain>
    </source>
</reference>
<sequence>MGPSLSLLPAVNLALSVGGGDRVWTGPARQAASAPGGL</sequence>
<reference evidence="2" key="4">
    <citation type="submission" date="2025-05" db="UniProtKB">
        <authorList>
            <consortium name="Ensembl"/>
        </authorList>
    </citation>
    <scope>IDENTIFICATION</scope>
    <source>
        <strain evidence="2">Hereford</strain>
    </source>
</reference>
<dbReference type="AlphaFoldDB" id="B5TM85"/>
<evidence type="ECO:0000313" key="1">
    <source>
        <dbReference type="EMBL" id="ACH79980.1"/>
    </source>
</evidence>